<dbReference type="Proteomes" id="UP000305948">
    <property type="component" value="Unassembled WGS sequence"/>
</dbReference>
<feature type="compositionally biased region" description="Low complexity" evidence="1">
    <location>
        <begin position="108"/>
        <end position="123"/>
    </location>
</feature>
<sequence length="304" mass="32252">MSSSRFPSISSTLSSNPVDETPPQSPGLYAFPSGRSSMSKSDLPKLPPTLPLRLPLRRNHSSHPNDSTATLTGTPSSPTNSHLFPSYAGLPNPSLSTITTPALTDNGSPSSSTSSRAPRTVPSALSLFHLPSRTNLKSSSPPSPISPAEEPTQHRYFNYYTASPTSSGGPSPATVLSPLSAASESRWSFATSEPDLTLASAPVSPTSNAFPGVESAKRIRNKSFHFPSLSLPSALGGEKKKKLVINGVEPGDARAMEAVRRWCESHGEVSRFQWKPDGLHVHFRKASVADTVSAVFFCDAAGRD</sequence>
<protein>
    <submittedName>
        <fullName evidence="2">Uncharacterized protein</fullName>
    </submittedName>
</protein>
<feature type="compositionally biased region" description="Polar residues" evidence="1">
    <location>
        <begin position="62"/>
        <end position="83"/>
    </location>
</feature>
<gene>
    <name evidence="2" type="ORF">OE88DRAFT_62916</name>
</gene>
<organism evidence="2 3">
    <name type="scientific">Heliocybe sulcata</name>
    <dbReference type="NCBI Taxonomy" id="5364"/>
    <lineage>
        <taxon>Eukaryota</taxon>
        <taxon>Fungi</taxon>
        <taxon>Dikarya</taxon>
        <taxon>Basidiomycota</taxon>
        <taxon>Agaricomycotina</taxon>
        <taxon>Agaricomycetes</taxon>
        <taxon>Gloeophyllales</taxon>
        <taxon>Gloeophyllaceae</taxon>
        <taxon>Heliocybe</taxon>
    </lineage>
</organism>
<feature type="compositionally biased region" description="Polar residues" evidence="1">
    <location>
        <begin position="1"/>
        <end position="18"/>
    </location>
</feature>
<feature type="compositionally biased region" description="Polar residues" evidence="1">
    <location>
        <begin position="93"/>
        <end position="107"/>
    </location>
</feature>
<reference evidence="2 3" key="1">
    <citation type="journal article" date="2019" name="Nat. Ecol. Evol.">
        <title>Megaphylogeny resolves global patterns of mushroom evolution.</title>
        <authorList>
            <person name="Varga T."/>
            <person name="Krizsan K."/>
            <person name="Foldi C."/>
            <person name="Dima B."/>
            <person name="Sanchez-Garcia M."/>
            <person name="Sanchez-Ramirez S."/>
            <person name="Szollosi G.J."/>
            <person name="Szarkandi J.G."/>
            <person name="Papp V."/>
            <person name="Albert L."/>
            <person name="Andreopoulos W."/>
            <person name="Angelini C."/>
            <person name="Antonin V."/>
            <person name="Barry K.W."/>
            <person name="Bougher N.L."/>
            <person name="Buchanan P."/>
            <person name="Buyck B."/>
            <person name="Bense V."/>
            <person name="Catcheside P."/>
            <person name="Chovatia M."/>
            <person name="Cooper J."/>
            <person name="Damon W."/>
            <person name="Desjardin D."/>
            <person name="Finy P."/>
            <person name="Geml J."/>
            <person name="Haridas S."/>
            <person name="Hughes K."/>
            <person name="Justo A."/>
            <person name="Karasinski D."/>
            <person name="Kautmanova I."/>
            <person name="Kiss B."/>
            <person name="Kocsube S."/>
            <person name="Kotiranta H."/>
            <person name="LaButti K.M."/>
            <person name="Lechner B.E."/>
            <person name="Liimatainen K."/>
            <person name="Lipzen A."/>
            <person name="Lukacs Z."/>
            <person name="Mihaltcheva S."/>
            <person name="Morgado L.N."/>
            <person name="Niskanen T."/>
            <person name="Noordeloos M.E."/>
            <person name="Ohm R.A."/>
            <person name="Ortiz-Santana B."/>
            <person name="Ovrebo C."/>
            <person name="Racz N."/>
            <person name="Riley R."/>
            <person name="Savchenko A."/>
            <person name="Shiryaev A."/>
            <person name="Soop K."/>
            <person name="Spirin V."/>
            <person name="Szebenyi C."/>
            <person name="Tomsovsky M."/>
            <person name="Tulloss R.E."/>
            <person name="Uehling J."/>
            <person name="Grigoriev I.V."/>
            <person name="Vagvolgyi C."/>
            <person name="Papp T."/>
            <person name="Martin F.M."/>
            <person name="Miettinen O."/>
            <person name="Hibbett D.S."/>
            <person name="Nagy L.G."/>
        </authorList>
    </citation>
    <scope>NUCLEOTIDE SEQUENCE [LARGE SCALE GENOMIC DNA]</scope>
    <source>
        <strain evidence="2 3">OMC1185</strain>
    </source>
</reference>
<dbReference type="EMBL" id="ML213503">
    <property type="protein sequence ID" value="TFK56861.1"/>
    <property type="molecule type" value="Genomic_DNA"/>
</dbReference>
<evidence type="ECO:0000313" key="3">
    <source>
        <dbReference type="Proteomes" id="UP000305948"/>
    </source>
</evidence>
<feature type="region of interest" description="Disordered" evidence="1">
    <location>
        <begin position="1"/>
        <end position="151"/>
    </location>
</feature>
<evidence type="ECO:0000256" key="1">
    <source>
        <dbReference type="SAM" id="MobiDB-lite"/>
    </source>
</evidence>
<dbReference type="OrthoDB" id="3071736at2759"/>
<keyword evidence="3" id="KW-1185">Reference proteome</keyword>
<accession>A0A5C3NT01</accession>
<evidence type="ECO:0000313" key="2">
    <source>
        <dbReference type="EMBL" id="TFK56861.1"/>
    </source>
</evidence>
<dbReference type="AlphaFoldDB" id="A0A5C3NT01"/>
<name>A0A5C3NT01_9AGAM</name>
<proteinExistence type="predicted"/>